<keyword evidence="2" id="KW-1185">Reference proteome</keyword>
<dbReference type="RefSeq" id="WP_093008008.1">
    <property type="nucleotide sequence ID" value="NZ_FNZZ01000008.1"/>
</dbReference>
<name>A0A1H7V009_9SPHN</name>
<organism evidence="1 2">
    <name type="scientific">Sphingomonas palmae</name>
    <dbReference type="NCBI Taxonomy" id="1855283"/>
    <lineage>
        <taxon>Bacteria</taxon>
        <taxon>Pseudomonadati</taxon>
        <taxon>Pseudomonadota</taxon>
        <taxon>Alphaproteobacteria</taxon>
        <taxon>Sphingomonadales</taxon>
        <taxon>Sphingomonadaceae</taxon>
        <taxon>Sphingomonas</taxon>
    </lineage>
</organism>
<dbReference type="InterPro" id="IPR036390">
    <property type="entry name" value="WH_DNA-bd_sf"/>
</dbReference>
<sequence>MTAYTLGEAGALALARIGRRAGALPQDTGRFTCSVDAEPAAAVLRQPVLPGSREAGTFEEAFFAAPATGETDRVLRAARRALDAARMLRRIERRGDRALTASERLVARLSAGTVRVLEELLALARLNRGRVYPSYDHLARVTGLGRATVARGLKLLEEIGFLVRQRRFMRLRAQGAGPRIAQTSNAYRLMLPDRLLQHLPRWLRPAPLPVDTEEHVAERAREQAVIRQTLSCRELALATLDGPLGRMLARLGAGIDAREAASRATYDDPSPGASLTMVRNSLPNYLTHRAAKTDIAGQ</sequence>
<accession>A0A1H7V009</accession>
<dbReference type="OrthoDB" id="7467461at2"/>
<gene>
    <name evidence="1" type="ORF">SAMN05216382_3138</name>
</gene>
<reference evidence="2" key="1">
    <citation type="submission" date="2016-10" db="EMBL/GenBank/DDBJ databases">
        <authorList>
            <person name="Varghese N."/>
            <person name="Submissions S."/>
        </authorList>
    </citation>
    <scope>NUCLEOTIDE SEQUENCE [LARGE SCALE GENOMIC DNA]</scope>
    <source>
        <strain evidence="2">JS21-1</strain>
    </source>
</reference>
<proteinExistence type="predicted"/>
<dbReference type="Proteomes" id="UP000199214">
    <property type="component" value="Unassembled WGS sequence"/>
</dbReference>
<dbReference type="EMBL" id="FNZZ01000008">
    <property type="protein sequence ID" value="SEM02541.1"/>
    <property type="molecule type" value="Genomic_DNA"/>
</dbReference>
<dbReference type="Pfam" id="PF13730">
    <property type="entry name" value="HTH_36"/>
    <property type="match status" value="1"/>
</dbReference>
<evidence type="ECO:0000313" key="1">
    <source>
        <dbReference type="EMBL" id="SEM02541.1"/>
    </source>
</evidence>
<evidence type="ECO:0000313" key="2">
    <source>
        <dbReference type="Proteomes" id="UP000199214"/>
    </source>
</evidence>
<protein>
    <submittedName>
        <fullName evidence="1">Helix-turn-helix domain-containing protein</fullName>
    </submittedName>
</protein>
<dbReference type="AlphaFoldDB" id="A0A1H7V009"/>
<dbReference type="SUPFAM" id="SSF46785">
    <property type="entry name" value="Winged helix' DNA-binding domain"/>
    <property type="match status" value="1"/>
</dbReference>